<dbReference type="EMBL" id="OZ019895">
    <property type="protein sequence ID" value="CAK9220713.1"/>
    <property type="molecule type" value="Genomic_DNA"/>
</dbReference>
<keyword evidence="2" id="KW-1185">Reference proteome</keyword>
<gene>
    <name evidence="1" type="ORF">CSSPTR1EN2_LOCUS15594</name>
</gene>
<reference evidence="1" key="1">
    <citation type="submission" date="2024-02" db="EMBL/GenBank/DDBJ databases">
        <authorList>
            <consortium name="ELIXIR-Norway"/>
            <consortium name="Elixir Norway"/>
        </authorList>
    </citation>
    <scope>NUCLEOTIDE SEQUENCE</scope>
</reference>
<name>A0ABP0UGJ3_9BRYO</name>
<evidence type="ECO:0000313" key="2">
    <source>
        <dbReference type="Proteomes" id="UP001497512"/>
    </source>
</evidence>
<sequence>MAFISAQKQMVITYGEPAPNCQGTKVSPCEYCGSAGSCGRRVSTSHVVPEDIRNPQAGGDDIKGDHTVGFSDGTRAVIAFPDLRDRCTRFPSPVCGRGRASLIYAGKFSSAPTSHDSYPAPIWTYPEPKHTCTSYPCSYCGNQGYNN</sequence>
<accession>A0ABP0UGJ3</accession>
<protein>
    <submittedName>
        <fullName evidence="1">Uncharacterized protein</fullName>
    </submittedName>
</protein>
<evidence type="ECO:0000313" key="1">
    <source>
        <dbReference type="EMBL" id="CAK9220713.1"/>
    </source>
</evidence>
<organism evidence="1 2">
    <name type="scientific">Sphagnum troendelagicum</name>
    <dbReference type="NCBI Taxonomy" id="128251"/>
    <lineage>
        <taxon>Eukaryota</taxon>
        <taxon>Viridiplantae</taxon>
        <taxon>Streptophyta</taxon>
        <taxon>Embryophyta</taxon>
        <taxon>Bryophyta</taxon>
        <taxon>Sphagnophytina</taxon>
        <taxon>Sphagnopsida</taxon>
        <taxon>Sphagnales</taxon>
        <taxon>Sphagnaceae</taxon>
        <taxon>Sphagnum</taxon>
    </lineage>
</organism>
<proteinExistence type="predicted"/>
<dbReference type="Proteomes" id="UP001497512">
    <property type="component" value="Chromosome 3"/>
</dbReference>